<dbReference type="Proteomes" id="UP000005475">
    <property type="component" value="Unassembled WGS sequence"/>
</dbReference>
<reference evidence="3" key="2">
    <citation type="submission" date="2007-04" db="EMBL/GenBank/DDBJ databases">
        <title>Draft genome sequence of Bacteroides ovatus (ATCC 8483).</title>
        <authorList>
            <person name="Sudarsanam P."/>
            <person name="Ley R."/>
            <person name="Guruge J."/>
            <person name="Turnbaugh P.J."/>
            <person name="Mahowald M."/>
            <person name="Liep D."/>
            <person name="Gordon J."/>
        </authorList>
    </citation>
    <scope>NUCLEOTIDE SEQUENCE [LARGE SCALE GENOMIC DNA]</scope>
    <source>
        <strain evidence="3">ATCC 8483 / DSM 1896 / JCM 5824 / BCRC 10623 / CCUG 4943 / NCTC 11153</strain>
    </source>
</reference>
<evidence type="ECO:0000313" key="2">
    <source>
        <dbReference type="EMBL" id="EDO08791.1"/>
    </source>
</evidence>
<reference evidence="2 3" key="1">
    <citation type="submission" date="2007-03" db="EMBL/GenBank/DDBJ databases">
        <authorList>
            <person name="Fulton L."/>
            <person name="Clifton S."/>
            <person name="Fulton B."/>
            <person name="Xu J."/>
            <person name="Minx P."/>
            <person name="Pepin K.H."/>
            <person name="Johnson M."/>
            <person name="Thiruvilangam P."/>
            <person name="Bhonagiri V."/>
            <person name="Nash W.E."/>
            <person name="Mardis E.R."/>
            <person name="Wilson R.K."/>
        </authorList>
    </citation>
    <scope>NUCLEOTIDE SEQUENCE [LARGE SCALE GENOMIC DNA]</scope>
    <source>
        <strain evidence="3">ATCC 8483 / DSM 1896 / JCM 5824 / BCRC 10623 / CCUG 4943 / NCTC 11153</strain>
    </source>
</reference>
<organism evidence="2 3">
    <name type="scientific">Bacteroides ovatus (strain ATCC 8483 / DSM 1896 / JCM 5824 / BCRC 10623 / CCUG 4943 / NCTC 11153)</name>
    <dbReference type="NCBI Taxonomy" id="411476"/>
    <lineage>
        <taxon>Bacteria</taxon>
        <taxon>Pseudomonadati</taxon>
        <taxon>Bacteroidota</taxon>
        <taxon>Bacteroidia</taxon>
        <taxon>Bacteroidales</taxon>
        <taxon>Bacteroidaceae</taxon>
        <taxon>Bacteroides</taxon>
    </lineage>
</organism>
<evidence type="ECO:0000313" key="3">
    <source>
        <dbReference type="Proteomes" id="UP000005475"/>
    </source>
</evidence>
<evidence type="ECO:0000256" key="1">
    <source>
        <dbReference type="SAM" id="Phobius"/>
    </source>
</evidence>
<keyword evidence="1" id="KW-0812">Transmembrane</keyword>
<accession>A0AAN3A1X2</accession>
<keyword evidence="1" id="KW-0472">Membrane</keyword>
<gene>
    <name evidence="2" type="ORF">BACOVA_04647</name>
</gene>
<keyword evidence="1" id="KW-1133">Transmembrane helix</keyword>
<comment type="caution">
    <text evidence="2">The sequence shown here is derived from an EMBL/GenBank/DDBJ whole genome shotgun (WGS) entry which is preliminary data.</text>
</comment>
<feature type="transmembrane region" description="Helical" evidence="1">
    <location>
        <begin position="12"/>
        <end position="31"/>
    </location>
</feature>
<sequence length="49" mass="5641">MSIQSVAPKFYWLFCWLICVSICVSSVPYPVPLPVPERSNLSRKDIELQ</sequence>
<name>A0AAN3A1X2_BACO1</name>
<dbReference type="AlphaFoldDB" id="A0AAN3A1X2"/>
<protein>
    <submittedName>
        <fullName evidence="2">Uncharacterized protein</fullName>
    </submittedName>
</protein>
<dbReference type="EMBL" id="AAXF02000054">
    <property type="protein sequence ID" value="EDO08791.1"/>
    <property type="molecule type" value="Genomic_DNA"/>
</dbReference>
<proteinExistence type="predicted"/>